<name>E7QU77_HALPU</name>
<accession>E7QU77</accession>
<dbReference type="AlphaFoldDB" id="E7QU77"/>
<reference evidence="1 2" key="1">
    <citation type="journal article" date="2014" name="ISME J.">
        <title>Trehalose/2-sulfotrehalose biosynthesis and glycine-betaine uptake are widely spread mechanisms for osmoadaptation in the Halobacteriales.</title>
        <authorList>
            <person name="Youssef N.H."/>
            <person name="Savage-Ashlock K.N."/>
            <person name="McCully A.L."/>
            <person name="Luedtke B."/>
            <person name="Shaw E.I."/>
            <person name="Hoff W.D."/>
            <person name="Elshahed M.S."/>
        </authorList>
    </citation>
    <scope>NUCLEOTIDE SEQUENCE [LARGE SCALE GENOMIC DNA]</scope>
    <source>
        <strain evidence="1 2">DX253</strain>
    </source>
</reference>
<sequence>MVVLISPACDDGAKRAARRLDAYGYPVTVISPDPTAPSSSPPDAAHGYASLARDVRLNDLRSAGIPVLDWDPTDPFEEVLYRDS</sequence>
<dbReference type="PATRIC" id="fig|797209.4.peg.2322"/>
<dbReference type="RefSeq" id="WP_007979987.1">
    <property type="nucleotide sequence ID" value="NZ_AEMG01000009.1"/>
</dbReference>
<evidence type="ECO:0000313" key="1">
    <source>
        <dbReference type="EMBL" id="EFW92156.1"/>
    </source>
</evidence>
<dbReference type="STRING" id="797209.GCA_000376445_02434"/>
<dbReference type="eggNOG" id="arCOG02742">
    <property type="taxonomic scope" value="Archaea"/>
</dbReference>
<protein>
    <submittedName>
        <fullName evidence="1">Conserved repeat domain protein</fullName>
    </submittedName>
</protein>
<evidence type="ECO:0000313" key="2">
    <source>
        <dbReference type="Proteomes" id="UP000003751"/>
    </source>
</evidence>
<organism evidence="1 2">
    <name type="scientific">Haladaptatus paucihalophilus DX253</name>
    <dbReference type="NCBI Taxonomy" id="797209"/>
    <lineage>
        <taxon>Archaea</taxon>
        <taxon>Methanobacteriati</taxon>
        <taxon>Methanobacteriota</taxon>
        <taxon>Stenosarchaea group</taxon>
        <taxon>Halobacteria</taxon>
        <taxon>Halobacteriales</taxon>
        <taxon>Haladaptataceae</taxon>
        <taxon>Haladaptatus</taxon>
    </lineage>
</organism>
<gene>
    <name evidence="1" type="ORF">ZOD2009_11785</name>
</gene>
<comment type="caution">
    <text evidence="1">The sequence shown here is derived from an EMBL/GenBank/DDBJ whole genome shotgun (WGS) entry which is preliminary data.</text>
</comment>
<dbReference type="Proteomes" id="UP000003751">
    <property type="component" value="Unassembled WGS sequence"/>
</dbReference>
<proteinExistence type="predicted"/>
<dbReference type="EMBL" id="AEMG01000009">
    <property type="protein sequence ID" value="EFW92156.1"/>
    <property type="molecule type" value="Genomic_DNA"/>
</dbReference>